<evidence type="ECO:0000256" key="4">
    <source>
        <dbReference type="ARBA" id="ARBA00018141"/>
    </source>
</evidence>
<dbReference type="InterPro" id="IPR038418">
    <property type="entry name" value="6-PTP_synth/QueD_sf"/>
</dbReference>
<reference evidence="7 8" key="1">
    <citation type="journal article" date="2012" name="J. Bacteriol.">
        <title>Genome Sequence of n-Alkane-Degrading Hydrocarboniphaga effusa Strain AP103T (ATCC BAA-332T).</title>
        <authorList>
            <person name="Chang H.K."/>
            <person name="Zylstra G.J."/>
            <person name="Chae J.C."/>
        </authorList>
    </citation>
    <scope>NUCLEOTIDE SEQUENCE [LARGE SCALE GENOMIC DNA]</scope>
    <source>
        <strain evidence="7 8">AP103</strain>
    </source>
</reference>
<dbReference type="AlphaFoldDB" id="I8T4L0"/>
<dbReference type="SUPFAM" id="SSF55620">
    <property type="entry name" value="Tetrahydrobiopterin biosynthesis enzymes-like"/>
    <property type="match status" value="2"/>
</dbReference>
<dbReference type="EMBL" id="AKGD01000003">
    <property type="protein sequence ID" value="EIT68658.1"/>
    <property type="molecule type" value="Genomic_DNA"/>
</dbReference>
<evidence type="ECO:0000256" key="3">
    <source>
        <dbReference type="ARBA" id="ARBA00012982"/>
    </source>
</evidence>
<gene>
    <name evidence="7" type="ORF">WQQ_38530</name>
</gene>
<dbReference type="STRING" id="1172194.WQQ_38530"/>
<accession>I8T4L0</accession>
<comment type="caution">
    <text evidence="7">The sequence shown here is derived from an EMBL/GenBank/DDBJ whole genome shotgun (WGS) entry which is preliminary data.</text>
</comment>
<keyword evidence="8" id="KW-1185">Reference proteome</keyword>
<protein>
    <recommendedName>
        <fullName evidence="4">6-carboxy-5,6,7,8-tetrahydropterin synthase</fullName>
        <ecNumber evidence="3">4.1.2.50</ecNumber>
    </recommendedName>
    <alternativeName>
        <fullName evidence="5">Queuosine biosynthesis protein QueD</fullName>
    </alternativeName>
</protein>
<name>I8T4L0_9GAMM</name>
<proteinExistence type="inferred from homology"/>
<comment type="similarity">
    <text evidence="2">Belongs to the PTPS family. QueD subfamily.</text>
</comment>
<sequence>MEQLTVIDCAYLDARRGLVGESWIVDVELHGDLDEQSMVLDFGDVKKRLKRAIDGSVDHTLLVPQLAPELTIGQRDGDIELQFHSNAGLIEHRSPSVAVSLVDAESIDAQAVTDYLLPHLKAVVPANVAEIHLNLRTERIDGAYYHYVHGLKKHQGQCQRIAHGHRSRIEIRVDGIRSQALEAALAARWTDIYLATREDVVGAADGRLRFAYRSPEGRFELGLPESRVELIDSDTTVEKLAEWIAKRMSGNVKGGQTVQAKAYEGVMKGAIASCKNGDS</sequence>
<dbReference type="UniPathway" id="UPA00391"/>
<dbReference type="EC" id="4.1.2.50" evidence="3"/>
<evidence type="ECO:0000256" key="6">
    <source>
        <dbReference type="ARBA" id="ARBA00048807"/>
    </source>
</evidence>
<dbReference type="RefSeq" id="WP_007186788.1">
    <property type="nucleotide sequence ID" value="NZ_AKGD01000003.1"/>
</dbReference>
<evidence type="ECO:0000313" key="8">
    <source>
        <dbReference type="Proteomes" id="UP000003704"/>
    </source>
</evidence>
<comment type="pathway">
    <text evidence="1">Purine metabolism; 7-cyano-7-deazaguanine biosynthesis.</text>
</comment>
<comment type="catalytic activity">
    <reaction evidence="6">
        <text>7,8-dihydroneopterin 3'-triphosphate + H2O = 6-carboxy-5,6,7,8-tetrahydropterin + triphosphate + acetaldehyde + 2 H(+)</text>
        <dbReference type="Rhea" id="RHEA:27966"/>
        <dbReference type="ChEBI" id="CHEBI:15343"/>
        <dbReference type="ChEBI" id="CHEBI:15377"/>
        <dbReference type="ChEBI" id="CHEBI:15378"/>
        <dbReference type="ChEBI" id="CHEBI:18036"/>
        <dbReference type="ChEBI" id="CHEBI:58462"/>
        <dbReference type="ChEBI" id="CHEBI:61032"/>
        <dbReference type="EC" id="4.1.2.50"/>
    </reaction>
</comment>
<organism evidence="7 8">
    <name type="scientific">Hydrocarboniphaga effusa AP103</name>
    <dbReference type="NCBI Taxonomy" id="1172194"/>
    <lineage>
        <taxon>Bacteria</taxon>
        <taxon>Pseudomonadati</taxon>
        <taxon>Pseudomonadota</taxon>
        <taxon>Gammaproteobacteria</taxon>
        <taxon>Nevskiales</taxon>
        <taxon>Nevskiaceae</taxon>
        <taxon>Hydrocarboniphaga</taxon>
    </lineage>
</organism>
<evidence type="ECO:0000256" key="5">
    <source>
        <dbReference type="ARBA" id="ARBA00031449"/>
    </source>
</evidence>
<evidence type="ECO:0000256" key="2">
    <source>
        <dbReference type="ARBA" id="ARBA00008900"/>
    </source>
</evidence>
<dbReference type="PATRIC" id="fig|1172194.4.peg.3739"/>
<dbReference type="InterPro" id="IPR007115">
    <property type="entry name" value="6-PTP_synth/QueD"/>
</dbReference>
<dbReference type="Gene3D" id="3.30.479.10">
    <property type="entry name" value="6-pyruvoyl tetrahydropterin synthase/QueD"/>
    <property type="match status" value="2"/>
</dbReference>
<dbReference type="Pfam" id="PF01242">
    <property type="entry name" value="PTPS"/>
    <property type="match status" value="2"/>
</dbReference>
<evidence type="ECO:0000256" key="1">
    <source>
        <dbReference type="ARBA" id="ARBA00005061"/>
    </source>
</evidence>
<dbReference type="GO" id="GO:0070497">
    <property type="term" value="F:6-carboxytetrahydropterin synthase activity"/>
    <property type="evidence" value="ECO:0007669"/>
    <property type="project" value="UniProtKB-EC"/>
</dbReference>
<dbReference type="Proteomes" id="UP000003704">
    <property type="component" value="Unassembled WGS sequence"/>
</dbReference>
<evidence type="ECO:0000313" key="7">
    <source>
        <dbReference type="EMBL" id="EIT68658.1"/>
    </source>
</evidence>